<feature type="region of interest" description="Disordered" evidence="1">
    <location>
        <begin position="1"/>
        <end position="85"/>
    </location>
</feature>
<organism evidence="2 3">
    <name type="scientific">Pyricularia oryzae</name>
    <name type="common">Rice blast fungus</name>
    <name type="synonym">Magnaporthe oryzae</name>
    <dbReference type="NCBI Taxonomy" id="318829"/>
    <lineage>
        <taxon>Eukaryota</taxon>
        <taxon>Fungi</taxon>
        <taxon>Dikarya</taxon>
        <taxon>Ascomycota</taxon>
        <taxon>Pezizomycotina</taxon>
        <taxon>Sordariomycetes</taxon>
        <taxon>Sordariomycetidae</taxon>
        <taxon>Magnaporthales</taxon>
        <taxon>Pyriculariaceae</taxon>
        <taxon>Pyricularia</taxon>
    </lineage>
</organism>
<gene>
    <name evidence="2" type="ORF">PoMZ_10810</name>
</gene>
<feature type="compositionally biased region" description="Low complexity" evidence="1">
    <location>
        <begin position="1"/>
        <end position="20"/>
    </location>
</feature>
<evidence type="ECO:0000256" key="1">
    <source>
        <dbReference type="SAM" id="MobiDB-lite"/>
    </source>
</evidence>
<feature type="region of interest" description="Disordered" evidence="1">
    <location>
        <begin position="98"/>
        <end position="122"/>
    </location>
</feature>
<evidence type="ECO:0000313" key="3">
    <source>
        <dbReference type="Proteomes" id="UP000294847"/>
    </source>
</evidence>
<dbReference type="Proteomes" id="UP000294847">
    <property type="component" value="Chromosome 1"/>
</dbReference>
<feature type="compositionally biased region" description="Low complexity" evidence="1">
    <location>
        <begin position="58"/>
        <end position="70"/>
    </location>
</feature>
<protein>
    <submittedName>
        <fullName evidence="2">Uncharacterized protein</fullName>
    </submittedName>
</protein>
<accession>A0A4P7N541</accession>
<name>A0A4P7N541_PYROR</name>
<evidence type="ECO:0000313" key="2">
    <source>
        <dbReference type="EMBL" id="QBZ55094.1"/>
    </source>
</evidence>
<sequence length="347" mass="37763">MSPNTSINNDNNNVGIDTDNQANAESGAPSIGGPAGRFVAAGRSGAPPSSRHATGSSQRPRGPGCQRGPGALHRVSSGRVEKERLRGAKYAVRDVEDMNPSGVANPQLEIASPNPPIERENRSNSADIRNKVFEVSGTYLDISRSLAFFQHLLKCSDDDTRRKLVVTNDKTSQPDNSQPTCANCREVGHTLRILGTGSDSRVPFVAALNAMSCTTSIHAVFTKRLARQKKAHLMIECRQGKPQIYTRSCIYDGGVLDLVALRVDILPPLTIGGALSQQKDVAEAPYNYGKDQKASFLRDPFVPDMGEVTFMKTSAKFEFCVVSPQNLRLMERRLSITRNQPLRDAGQ</sequence>
<dbReference type="EMBL" id="CP034204">
    <property type="protein sequence ID" value="QBZ55094.1"/>
    <property type="molecule type" value="Genomic_DNA"/>
</dbReference>
<proteinExistence type="predicted"/>
<dbReference type="AlphaFoldDB" id="A0A4P7N541"/>
<reference evidence="2 3" key="1">
    <citation type="journal article" date="2019" name="Mol. Biol. Evol.">
        <title>Blast fungal genomes show frequent chromosomal changes, gene gains and losses, and effector gene turnover.</title>
        <authorList>
            <person name="Gomez Luciano L.B."/>
            <person name="Jason Tsai I."/>
            <person name="Chuma I."/>
            <person name="Tosa Y."/>
            <person name="Chen Y.H."/>
            <person name="Li J.Y."/>
            <person name="Li M.Y."/>
            <person name="Jade Lu M.Y."/>
            <person name="Nakayashiki H."/>
            <person name="Li W.H."/>
        </authorList>
    </citation>
    <scope>NUCLEOTIDE SEQUENCE [LARGE SCALE GENOMIC DNA]</scope>
    <source>
        <strain evidence="2">MZ5-1-6</strain>
    </source>
</reference>